<organism evidence="1 2">
    <name type="scientific">Ridgeia piscesae</name>
    <name type="common">Tubeworm</name>
    <dbReference type="NCBI Taxonomy" id="27915"/>
    <lineage>
        <taxon>Eukaryota</taxon>
        <taxon>Metazoa</taxon>
        <taxon>Spiralia</taxon>
        <taxon>Lophotrochozoa</taxon>
        <taxon>Annelida</taxon>
        <taxon>Polychaeta</taxon>
        <taxon>Sedentaria</taxon>
        <taxon>Canalipalpata</taxon>
        <taxon>Sabellida</taxon>
        <taxon>Siboglinidae</taxon>
        <taxon>Ridgeia</taxon>
    </lineage>
</organism>
<feature type="non-terminal residue" evidence="1">
    <location>
        <position position="1"/>
    </location>
</feature>
<sequence>DSIQNYIEQFSRDNNELKVFIGDYLKNNVNIATINLAKKLHPALKHINMPSDSKLFFDTVGNSLKCHSELAKHNTMSTPVRILCYEGDLDKFGVREEYRGTGFLAECQMEDEMAC</sequence>
<dbReference type="Proteomes" id="UP001209878">
    <property type="component" value="Unassembled WGS sequence"/>
</dbReference>
<gene>
    <name evidence="1" type="ORF">NP493_8917g00000</name>
</gene>
<evidence type="ECO:0000313" key="1">
    <source>
        <dbReference type="EMBL" id="KAK2138094.1"/>
    </source>
</evidence>
<evidence type="ECO:0000313" key="2">
    <source>
        <dbReference type="Proteomes" id="UP001209878"/>
    </source>
</evidence>
<proteinExistence type="predicted"/>
<reference evidence="1" key="1">
    <citation type="journal article" date="2023" name="Mol. Biol. Evol.">
        <title>Third-Generation Sequencing Reveals the Adaptive Role of the Epigenome in Three Deep-Sea Polychaetes.</title>
        <authorList>
            <person name="Perez M."/>
            <person name="Aroh O."/>
            <person name="Sun Y."/>
            <person name="Lan Y."/>
            <person name="Juniper S.K."/>
            <person name="Young C.R."/>
            <person name="Angers B."/>
            <person name="Qian P.Y."/>
        </authorList>
    </citation>
    <scope>NUCLEOTIDE SEQUENCE</scope>
    <source>
        <strain evidence="1">R07B-5</strain>
    </source>
</reference>
<protein>
    <submittedName>
        <fullName evidence="1">Uncharacterized protein</fullName>
    </submittedName>
</protein>
<name>A0AAD9INN3_RIDPI</name>
<accession>A0AAD9INN3</accession>
<keyword evidence="2" id="KW-1185">Reference proteome</keyword>
<dbReference type="AlphaFoldDB" id="A0AAD9INN3"/>
<dbReference type="EMBL" id="JAODUO010008911">
    <property type="protein sequence ID" value="KAK2138094.1"/>
    <property type="molecule type" value="Genomic_DNA"/>
</dbReference>
<comment type="caution">
    <text evidence="1">The sequence shown here is derived from an EMBL/GenBank/DDBJ whole genome shotgun (WGS) entry which is preliminary data.</text>
</comment>